<sequence length="170" mass="18396">MIIPMVFAAFGVLASSLTPESLHSSIVKAGADATVHTMGNSDWDHFYDAVKDGKPEWIKLIPEVTPGTDAGRAEDLATMLALGLSKAPVTVISVLSEGEYSRLIGSDVVCSMPFIEPTRDSIYRYYEHTRAALIKVGSPGKKCLSILDASMQSIKKNDSQGKIEWGEGEY</sequence>
<name>A0ABS6LW55_9GAMM</name>
<protein>
    <submittedName>
        <fullName evidence="1">Uncharacterized protein</fullName>
    </submittedName>
</protein>
<gene>
    <name evidence="1" type="ORF">J1778_13215</name>
</gene>
<comment type="caution">
    <text evidence="1">The sequence shown here is derived from an EMBL/GenBank/DDBJ whole genome shotgun (WGS) entry which is preliminary data.</text>
</comment>
<proteinExistence type="predicted"/>
<reference evidence="1 2" key="1">
    <citation type="submission" date="2021-03" db="EMBL/GenBank/DDBJ databases">
        <title>Five novel Rahnella species.</title>
        <authorList>
            <person name="Brady C."/>
            <person name="Asselin J."/>
            <person name="Beer S."/>
            <person name="Bruberg M.B."/>
            <person name="Crampton B."/>
            <person name="Venter S."/>
            <person name="Arnold D."/>
            <person name="Denman S."/>
        </authorList>
    </citation>
    <scope>NUCLEOTIDE SEQUENCE [LARGE SCALE GENOMIC DNA]</scope>
    <source>
        <strain evidence="1 2">H11b</strain>
    </source>
</reference>
<keyword evidence="2" id="KW-1185">Reference proteome</keyword>
<accession>A0ABS6LW55</accession>
<dbReference type="RefSeq" id="WP_217173562.1">
    <property type="nucleotide sequence ID" value="NZ_CP126169.1"/>
</dbReference>
<evidence type="ECO:0000313" key="2">
    <source>
        <dbReference type="Proteomes" id="UP000734343"/>
    </source>
</evidence>
<organism evidence="1 2">
    <name type="scientific">Rahnella bonaserana</name>
    <dbReference type="NCBI Taxonomy" id="2816248"/>
    <lineage>
        <taxon>Bacteria</taxon>
        <taxon>Pseudomonadati</taxon>
        <taxon>Pseudomonadota</taxon>
        <taxon>Gammaproteobacteria</taxon>
        <taxon>Enterobacterales</taxon>
        <taxon>Yersiniaceae</taxon>
        <taxon>Rahnella</taxon>
    </lineage>
</organism>
<evidence type="ECO:0000313" key="1">
    <source>
        <dbReference type="EMBL" id="MBU9856239.1"/>
    </source>
</evidence>
<dbReference type="Proteomes" id="UP000734343">
    <property type="component" value="Unassembled WGS sequence"/>
</dbReference>
<dbReference type="EMBL" id="JAFMOW010000063">
    <property type="protein sequence ID" value="MBU9856239.1"/>
    <property type="molecule type" value="Genomic_DNA"/>
</dbReference>